<protein>
    <submittedName>
        <fullName evidence="2">Uncharacterized protein</fullName>
    </submittedName>
</protein>
<feature type="compositionally biased region" description="Low complexity" evidence="1">
    <location>
        <begin position="236"/>
        <end position="253"/>
    </location>
</feature>
<dbReference type="EMBL" id="BRPK01000003">
    <property type="protein sequence ID" value="GLB35835.1"/>
    <property type="molecule type" value="Genomic_DNA"/>
</dbReference>
<dbReference type="Proteomes" id="UP001063166">
    <property type="component" value="Unassembled WGS sequence"/>
</dbReference>
<feature type="region of interest" description="Disordered" evidence="1">
    <location>
        <begin position="1"/>
        <end position="377"/>
    </location>
</feature>
<feature type="compositionally biased region" description="Acidic residues" evidence="1">
    <location>
        <begin position="487"/>
        <end position="508"/>
    </location>
</feature>
<gene>
    <name evidence="2" type="ORF">LshimejAT787_0301230</name>
</gene>
<organism evidence="2 3">
    <name type="scientific">Lyophyllum shimeji</name>
    <name type="common">Hon-shimeji</name>
    <name type="synonym">Tricholoma shimeji</name>
    <dbReference type="NCBI Taxonomy" id="47721"/>
    <lineage>
        <taxon>Eukaryota</taxon>
        <taxon>Fungi</taxon>
        <taxon>Dikarya</taxon>
        <taxon>Basidiomycota</taxon>
        <taxon>Agaricomycotina</taxon>
        <taxon>Agaricomycetes</taxon>
        <taxon>Agaricomycetidae</taxon>
        <taxon>Agaricales</taxon>
        <taxon>Tricholomatineae</taxon>
        <taxon>Lyophyllaceae</taxon>
        <taxon>Lyophyllum</taxon>
    </lineage>
</organism>
<feature type="region of interest" description="Disordered" evidence="1">
    <location>
        <begin position="474"/>
        <end position="509"/>
    </location>
</feature>
<name>A0A9P3PGV8_LYOSH</name>
<evidence type="ECO:0000256" key="1">
    <source>
        <dbReference type="SAM" id="MobiDB-lite"/>
    </source>
</evidence>
<reference evidence="2" key="1">
    <citation type="submission" date="2022-07" db="EMBL/GenBank/DDBJ databases">
        <title>The genome of Lyophyllum shimeji provides insight into the initial evolution of ectomycorrhizal fungal genome.</title>
        <authorList>
            <person name="Kobayashi Y."/>
            <person name="Shibata T."/>
            <person name="Hirakawa H."/>
            <person name="Shigenobu S."/>
            <person name="Nishiyama T."/>
            <person name="Yamada A."/>
            <person name="Hasebe M."/>
            <person name="Kawaguchi M."/>
        </authorList>
    </citation>
    <scope>NUCLEOTIDE SEQUENCE</scope>
    <source>
        <strain evidence="2">AT787</strain>
    </source>
</reference>
<dbReference type="AlphaFoldDB" id="A0A9P3PGV8"/>
<comment type="caution">
    <text evidence="2">The sequence shown here is derived from an EMBL/GenBank/DDBJ whole genome shotgun (WGS) entry which is preliminary data.</text>
</comment>
<evidence type="ECO:0000313" key="2">
    <source>
        <dbReference type="EMBL" id="GLB35835.1"/>
    </source>
</evidence>
<feature type="region of interest" description="Disordered" evidence="1">
    <location>
        <begin position="526"/>
        <end position="633"/>
    </location>
</feature>
<feature type="compositionally biased region" description="Low complexity" evidence="1">
    <location>
        <begin position="327"/>
        <end position="365"/>
    </location>
</feature>
<dbReference type="PANTHER" id="PTHR38701">
    <property type="entry name" value="CHROMOSOME 8, WHOLE GENOME SHOTGUN SEQUENCE"/>
    <property type="match status" value="1"/>
</dbReference>
<feature type="compositionally biased region" description="Basic and acidic residues" evidence="1">
    <location>
        <begin position="565"/>
        <end position="575"/>
    </location>
</feature>
<feature type="compositionally biased region" description="Low complexity" evidence="1">
    <location>
        <begin position="214"/>
        <end position="226"/>
    </location>
</feature>
<feature type="region of interest" description="Disordered" evidence="1">
    <location>
        <begin position="390"/>
        <end position="426"/>
    </location>
</feature>
<feature type="compositionally biased region" description="Polar residues" evidence="1">
    <location>
        <begin position="277"/>
        <end position="300"/>
    </location>
</feature>
<feature type="compositionally biased region" description="Basic and acidic residues" evidence="1">
    <location>
        <begin position="477"/>
        <end position="486"/>
    </location>
</feature>
<sequence>MASEHTLKRKVTVKLTYTEASPTRPTSRSISRPTSPVKFQPPAPSNAPIKPKAKVNSSAQIGTARKPAAPRTTPGRPGTSDGPTPRAGSPAKPPPRARPGTLSPTFKPAVRATVASDLKPTSARSTPGTPESRHRAQTDVGRFTPELRTRNGSVSLHHAVSFSSLQGSTVSSGSSHSHSPTPPVDHAAHSDTEGRYSPSPSIRIKSKVTRLAKPSSDSLSPTSSQPAYPSTRAGTPRVRAPSVSSSVASASPAPSQPPIFYPITTATPAANPHRYATTRSPPQTAHRYNQPFQMQRNDTATPAPYTRQNGLARVDPAAIPLPPNSPPTSALSFSSRSSVSRSSASVTADDSVPTSAVSASASASALTQNGTGDAERLRSTLDNLLLYAEMPSREDNYSADSGQDRETDGEMESEERKVRAEAKSNRKIADLEITNRSLLAINASLESTKHQQAKEIRELRRKLRESRLILPPRAYRAFKDKDRDATPVDDDEDDDDDNDDDELDNDGDETYKRIKVILEGLIETGKRALERKPQDFPEGGKGGAKVLSADEVRSWRDSAGGGGGGDDHEAAKDVAEADVDVDVDEDVPLSPSRIAVPDSETASEDEVEMTLKLGSMPRSPSPAAPPILIKDTH</sequence>
<feature type="compositionally biased region" description="Basic and acidic residues" evidence="1">
    <location>
        <begin position="391"/>
        <end position="426"/>
    </location>
</feature>
<dbReference type="PANTHER" id="PTHR38701:SF1">
    <property type="entry name" value="UP-REGULATED DURING SEPTATION PROTEIN 1 DOMAIN-CONTAINING PROTEIN"/>
    <property type="match status" value="1"/>
</dbReference>
<feature type="compositionally biased region" description="Basic and acidic residues" evidence="1">
    <location>
        <begin position="526"/>
        <end position="535"/>
    </location>
</feature>
<feature type="compositionally biased region" description="Acidic residues" evidence="1">
    <location>
        <begin position="576"/>
        <end position="587"/>
    </location>
</feature>
<dbReference type="OrthoDB" id="2555519at2759"/>
<feature type="compositionally biased region" description="Low complexity" evidence="1">
    <location>
        <begin position="21"/>
        <end position="36"/>
    </location>
</feature>
<evidence type="ECO:0000313" key="3">
    <source>
        <dbReference type="Proteomes" id="UP001063166"/>
    </source>
</evidence>
<proteinExistence type="predicted"/>
<accession>A0A9P3PGV8</accession>
<keyword evidence="3" id="KW-1185">Reference proteome</keyword>
<feature type="compositionally biased region" description="Low complexity" evidence="1">
    <location>
        <begin position="160"/>
        <end position="179"/>
    </location>
</feature>